<dbReference type="HAMAP" id="MF_00083">
    <property type="entry name" value="Pept_tRNA_hydro_bact"/>
    <property type="match status" value="1"/>
</dbReference>
<evidence type="ECO:0000256" key="2">
    <source>
        <dbReference type="ARBA" id="ARBA00022555"/>
    </source>
</evidence>
<dbReference type="InterPro" id="IPR018171">
    <property type="entry name" value="Pept_tRNA_hydro_CS"/>
</dbReference>
<keyword evidence="2" id="KW-0820">tRNA-binding</keyword>
<proteinExistence type="inferred from homology"/>
<gene>
    <name evidence="7" type="primary">pth</name>
    <name evidence="7" type="ORF">DF3PB_2350004</name>
</gene>
<sequence length="214" mass="22871">MVARLLLVGLGNPGDRYAANRHNIGFRAIDAIARMYAFAPFRSRFQGEMAAGRLDDREILALKPMTFMNDSGRPVAAAARFFKIPVTDIVVFHDEIDLVAGKMRVKRGGGAAGPNGLRSIDAHLGPESRRVRLGVGHPGGRERVVGHVLADFSAADADWLEPLLAACARHLPLLLAGDEGQYMSKVALALQPPKAQASGAASESEAVADKRRGV</sequence>
<evidence type="ECO:0000313" key="7">
    <source>
        <dbReference type="EMBL" id="SUS06048.1"/>
    </source>
</evidence>
<dbReference type="GO" id="GO:0004045">
    <property type="term" value="F:peptidyl-tRNA hydrolase activity"/>
    <property type="evidence" value="ECO:0007669"/>
    <property type="project" value="UniProtKB-EC"/>
</dbReference>
<dbReference type="PROSITE" id="PS01195">
    <property type="entry name" value="PEPT_TRNA_HYDROL_1"/>
    <property type="match status" value="1"/>
</dbReference>
<dbReference type="PANTHER" id="PTHR17224">
    <property type="entry name" value="PEPTIDYL-TRNA HYDROLASE"/>
    <property type="match status" value="1"/>
</dbReference>
<evidence type="ECO:0000256" key="3">
    <source>
        <dbReference type="ARBA" id="ARBA00022801"/>
    </source>
</evidence>
<feature type="compositionally biased region" description="Low complexity" evidence="6">
    <location>
        <begin position="195"/>
        <end position="205"/>
    </location>
</feature>
<reference evidence="7" key="1">
    <citation type="submission" date="2018-07" db="EMBL/GenBank/DDBJ databases">
        <authorList>
            <person name="Quirk P.G."/>
            <person name="Krulwich T.A."/>
        </authorList>
    </citation>
    <scope>NUCLEOTIDE SEQUENCE</scope>
</reference>
<keyword evidence="3 7" id="KW-0378">Hydrolase</keyword>
<evidence type="ECO:0000256" key="1">
    <source>
        <dbReference type="ARBA" id="ARBA00013260"/>
    </source>
</evidence>
<protein>
    <recommendedName>
        <fullName evidence="1">peptidyl-tRNA hydrolase</fullName>
        <ecNumber evidence="1">3.1.1.29</ecNumber>
    </recommendedName>
</protein>
<keyword evidence="4" id="KW-0694">RNA-binding</keyword>
<feature type="region of interest" description="Disordered" evidence="6">
    <location>
        <begin position="193"/>
        <end position="214"/>
    </location>
</feature>
<name>A0A380TD59_9ZZZZ</name>
<comment type="similarity">
    <text evidence="5">Belongs to the PTH family.</text>
</comment>
<evidence type="ECO:0000256" key="4">
    <source>
        <dbReference type="ARBA" id="ARBA00022884"/>
    </source>
</evidence>
<dbReference type="Gene3D" id="3.40.50.1470">
    <property type="entry name" value="Peptidyl-tRNA hydrolase"/>
    <property type="match status" value="1"/>
</dbReference>
<dbReference type="GO" id="GO:0000049">
    <property type="term" value="F:tRNA binding"/>
    <property type="evidence" value="ECO:0007669"/>
    <property type="project" value="UniProtKB-KW"/>
</dbReference>
<dbReference type="Pfam" id="PF01195">
    <property type="entry name" value="Pept_tRNA_hydro"/>
    <property type="match status" value="1"/>
</dbReference>
<accession>A0A380TD59</accession>
<dbReference type="SUPFAM" id="SSF53178">
    <property type="entry name" value="Peptidyl-tRNA hydrolase-like"/>
    <property type="match status" value="1"/>
</dbReference>
<dbReference type="AlphaFoldDB" id="A0A380TD59"/>
<dbReference type="EMBL" id="UIDG01000152">
    <property type="protein sequence ID" value="SUS06048.1"/>
    <property type="molecule type" value="Genomic_DNA"/>
</dbReference>
<dbReference type="EC" id="3.1.1.29" evidence="1"/>
<evidence type="ECO:0000256" key="5">
    <source>
        <dbReference type="ARBA" id="ARBA00038063"/>
    </source>
</evidence>
<dbReference type="PANTHER" id="PTHR17224:SF1">
    <property type="entry name" value="PEPTIDYL-TRNA HYDROLASE"/>
    <property type="match status" value="1"/>
</dbReference>
<dbReference type="InterPro" id="IPR036416">
    <property type="entry name" value="Pept_tRNA_hydro_sf"/>
</dbReference>
<dbReference type="InterPro" id="IPR001328">
    <property type="entry name" value="Pept_tRNA_hydro"/>
</dbReference>
<dbReference type="NCBIfam" id="TIGR00447">
    <property type="entry name" value="pth"/>
    <property type="match status" value="1"/>
</dbReference>
<dbReference type="CDD" id="cd00462">
    <property type="entry name" value="PTH"/>
    <property type="match status" value="1"/>
</dbReference>
<evidence type="ECO:0000256" key="6">
    <source>
        <dbReference type="SAM" id="MobiDB-lite"/>
    </source>
</evidence>
<organism evidence="7">
    <name type="scientific">metagenome</name>
    <dbReference type="NCBI Taxonomy" id="256318"/>
    <lineage>
        <taxon>unclassified sequences</taxon>
        <taxon>metagenomes</taxon>
    </lineage>
</organism>